<gene>
    <name evidence="4" type="primary">RDH16</name>
</gene>
<protein>
    <submittedName>
        <fullName evidence="4">Retinol dehydrogenase 16 isoform X2</fullName>
    </submittedName>
</protein>
<dbReference type="GO" id="GO:0008202">
    <property type="term" value="P:steroid metabolic process"/>
    <property type="evidence" value="ECO:0007669"/>
    <property type="project" value="TreeGrafter"/>
</dbReference>
<dbReference type="PANTHER" id="PTHR43313:SF11">
    <property type="entry name" value="RETINOL DEHYDROGENASE 16"/>
    <property type="match status" value="1"/>
</dbReference>
<evidence type="ECO:0000313" key="4">
    <source>
        <dbReference type="RefSeq" id="XP_028387366.1"/>
    </source>
</evidence>
<accession>A0A6J2N674</accession>
<organism evidence="3 4">
    <name type="scientific">Phyllostomus discolor</name>
    <name type="common">pale spear-nosed bat</name>
    <dbReference type="NCBI Taxonomy" id="89673"/>
    <lineage>
        <taxon>Eukaryota</taxon>
        <taxon>Metazoa</taxon>
        <taxon>Chordata</taxon>
        <taxon>Craniata</taxon>
        <taxon>Vertebrata</taxon>
        <taxon>Euteleostomi</taxon>
        <taxon>Mammalia</taxon>
        <taxon>Eutheria</taxon>
        <taxon>Laurasiatheria</taxon>
        <taxon>Chiroptera</taxon>
        <taxon>Yangochiroptera</taxon>
        <taxon>Phyllostomidae</taxon>
        <taxon>Phyllostominae</taxon>
        <taxon>Phyllostomus</taxon>
    </lineage>
</organism>
<sequence>MSDRERGRAAEGPDIRQAGDSDPERHQDREHCCGHTVGEGACRGQRRELSHFAVKVAIIEPGYFKTILASSETVCRSFQETWDRASPEVKEIYGEKFLAACMKSFGLLDKICTKDLSLVTDCMEHALIACHPRTRYSCGWDAKLMYLPMSYMPTFLVDAIIHWSKPRPVKAL</sequence>
<dbReference type="GO" id="GO:0016491">
    <property type="term" value="F:oxidoreductase activity"/>
    <property type="evidence" value="ECO:0007669"/>
    <property type="project" value="TreeGrafter"/>
</dbReference>
<evidence type="ECO:0000256" key="1">
    <source>
        <dbReference type="ARBA" id="ARBA00006484"/>
    </source>
</evidence>
<evidence type="ECO:0000256" key="2">
    <source>
        <dbReference type="SAM" id="MobiDB-lite"/>
    </source>
</evidence>
<feature type="region of interest" description="Disordered" evidence="2">
    <location>
        <begin position="1"/>
        <end position="30"/>
    </location>
</feature>
<dbReference type="CTD" id="8608"/>
<proteinExistence type="inferred from homology"/>
<name>A0A6J2N674_9CHIR</name>
<evidence type="ECO:0000313" key="3">
    <source>
        <dbReference type="Proteomes" id="UP000504628"/>
    </source>
</evidence>
<dbReference type="PANTHER" id="PTHR43313">
    <property type="entry name" value="SHORT-CHAIN DEHYDROGENASE/REDUCTASE FAMILY 9C"/>
    <property type="match status" value="1"/>
</dbReference>
<dbReference type="GeneID" id="114512632"/>
<dbReference type="Gene3D" id="3.40.50.720">
    <property type="entry name" value="NAD(P)-binding Rossmann-like Domain"/>
    <property type="match status" value="1"/>
</dbReference>
<dbReference type="RefSeq" id="XP_028387366.1">
    <property type="nucleotide sequence ID" value="XM_028531565.2"/>
</dbReference>
<dbReference type="AlphaFoldDB" id="A0A6J2N674"/>
<comment type="similarity">
    <text evidence="1">Belongs to the short-chain dehydrogenases/reductases (SDR) family.</text>
</comment>
<keyword evidence="3" id="KW-1185">Reference proteome</keyword>
<dbReference type="Proteomes" id="UP000504628">
    <property type="component" value="Chromosome 2"/>
</dbReference>
<reference evidence="4" key="1">
    <citation type="submission" date="2025-08" db="UniProtKB">
        <authorList>
            <consortium name="RefSeq"/>
        </authorList>
    </citation>
    <scope>IDENTIFICATION</scope>
    <source>
        <tissue evidence="4">Muscle</tissue>
    </source>
</reference>